<keyword evidence="2" id="KW-0812">Transmembrane</keyword>
<dbReference type="Proteomes" id="UP000642748">
    <property type="component" value="Unassembled WGS sequence"/>
</dbReference>
<dbReference type="EMBL" id="BONZ01000006">
    <property type="protein sequence ID" value="GIH12289.1"/>
    <property type="molecule type" value="Genomic_DNA"/>
</dbReference>
<feature type="transmembrane region" description="Helical" evidence="2">
    <location>
        <begin position="382"/>
        <end position="405"/>
    </location>
</feature>
<keyword evidence="3" id="KW-0732">Signal</keyword>
<feature type="signal peptide" evidence="3">
    <location>
        <begin position="1"/>
        <end position="31"/>
    </location>
</feature>
<feature type="chain" id="PRO_5035154984" description="DUF11 domain-containing protein" evidence="3">
    <location>
        <begin position="32"/>
        <end position="504"/>
    </location>
</feature>
<evidence type="ECO:0000256" key="3">
    <source>
        <dbReference type="SAM" id="SignalP"/>
    </source>
</evidence>
<dbReference type="Pfam" id="PF01345">
    <property type="entry name" value="DUF11"/>
    <property type="match status" value="1"/>
</dbReference>
<gene>
    <name evidence="5" type="ORF">Raf01_04610</name>
</gene>
<dbReference type="AlphaFoldDB" id="A0A8J3QLX5"/>
<evidence type="ECO:0000256" key="1">
    <source>
        <dbReference type="SAM" id="MobiDB-lite"/>
    </source>
</evidence>
<feature type="compositionally biased region" description="Low complexity" evidence="1">
    <location>
        <begin position="449"/>
        <end position="466"/>
    </location>
</feature>
<feature type="region of interest" description="Disordered" evidence="1">
    <location>
        <begin position="29"/>
        <end position="102"/>
    </location>
</feature>
<name>A0A8J3QLX5_9ACTN</name>
<protein>
    <recommendedName>
        <fullName evidence="4">DUF11 domain-containing protein</fullName>
    </recommendedName>
</protein>
<feature type="domain" description="DUF11" evidence="4">
    <location>
        <begin position="123"/>
        <end position="204"/>
    </location>
</feature>
<dbReference type="InterPro" id="IPR001434">
    <property type="entry name" value="OmcB-like_DUF11"/>
</dbReference>
<keyword evidence="2" id="KW-1133">Transmembrane helix</keyword>
<keyword evidence="6" id="KW-1185">Reference proteome</keyword>
<feature type="region of interest" description="Disordered" evidence="1">
    <location>
        <begin position="446"/>
        <end position="504"/>
    </location>
</feature>
<keyword evidence="2" id="KW-0472">Membrane</keyword>
<accession>A0A8J3QLX5</accession>
<evidence type="ECO:0000313" key="6">
    <source>
        <dbReference type="Proteomes" id="UP000642748"/>
    </source>
</evidence>
<comment type="caution">
    <text evidence="5">The sequence shown here is derived from an EMBL/GenBank/DDBJ whole genome shotgun (WGS) entry which is preliminary data.</text>
</comment>
<proteinExistence type="predicted"/>
<evidence type="ECO:0000256" key="2">
    <source>
        <dbReference type="SAM" id="Phobius"/>
    </source>
</evidence>
<evidence type="ECO:0000259" key="4">
    <source>
        <dbReference type="Pfam" id="PF01345"/>
    </source>
</evidence>
<evidence type="ECO:0000313" key="5">
    <source>
        <dbReference type="EMBL" id="GIH12289.1"/>
    </source>
</evidence>
<sequence>MPRWSAARKLGSLTVILLVGALMVSPAAARADDGGTAAPAYVEDSAAPGESPTPDGSPTPGPTDAQPDSPTPPPPGSPTPDQPQPSATTADPEQGGTGSPGLRVRVYASNAVLDDRYWSGANSTSFTITVRNTGTATATVAVDYTVPAGVTDVATGACQHGHCSVSSVSPGASVPLPVAITVSADAWRSAPLTGRLTFTVSATGASDVSGQRTWGLIFPPGPPAPGIDLRVDDVTMDAQPDVPAQLKIRLTDSGSQPAAATVDVVVPDGVTTGTMSGCESQGRPSGSTARCVLGALPAGGQKTILVPLTANAEARANAPLAGLVRATLSPPGQAGRTTQASYEIDVPADQTGVSVAAAASVVPAPTMGNHGGSYVLSSRSAVAWPMITVSSAVLITVIVVLVMVLRGRPVAAGPRLAGPAGGTFMSGAASVEPADRTAGAEPAGLKLAESVPVDSVPVDSVPVESVPAEEEPAGSEPVGKEPAEAGQGPADDSGEDPEDAAGRS</sequence>
<organism evidence="5 6">
    <name type="scientific">Rugosimonospora africana</name>
    <dbReference type="NCBI Taxonomy" id="556532"/>
    <lineage>
        <taxon>Bacteria</taxon>
        <taxon>Bacillati</taxon>
        <taxon>Actinomycetota</taxon>
        <taxon>Actinomycetes</taxon>
        <taxon>Micromonosporales</taxon>
        <taxon>Micromonosporaceae</taxon>
        <taxon>Rugosimonospora</taxon>
    </lineage>
</organism>
<feature type="compositionally biased region" description="Low complexity" evidence="1">
    <location>
        <begin position="29"/>
        <end position="40"/>
    </location>
</feature>
<feature type="compositionally biased region" description="Pro residues" evidence="1">
    <location>
        <begin position="69"/>
        <end position="83"/>
    </location>
</feature>
<feature type="compositionally biased region" description="Acidic residues" evidence="1">
    <location>
        <begin position="492"/>
        <end position="504"/>
    </location>
</feature>
<reference evidence="5" key="1">
    <citation type="submission" date="2021-01" db="EMBL/GenBank/DDBJ databases">
        <title>Whole genome shotgun sequence of Rugosimonospora africana NBRC 104875.</title>
        <authorList>
            <person name="Komaki H."/>
            <person name="Tamura T."/>
        </authorList>
    </citation>
    <scope>NUCLEOTIDE SEQUENCE</scope>
    <source>
        <strain evidence="5">NBRC 104875</strain>
    </source>
</reference>